<dbReference type="OrthoDB" id="411785at2759"/>
<dbReference type="InParanoid" id="T0S278"/>
<protein>
    <submittedName>
        <fullName evidence="1">Uncharacterized protein</fullName>
    </submittedName>
</protein>
<sequence>MAATARAFKVAFKCTGCGRCCTGKGGVAYVNSSEVAAMAEHLALPKATFAKTYLRSVNGATALRQTDDDSQCIFLDGKRCSVYPARPTQCRTYPFWPQQLISKYDWTLAANECEGILLDAPSPETITPDAHILKEVVIHEVHRSGENLTYDDIDELVSELEPEMLDAFQEEVDAKYQRTILHEDDEILVMDSFLDGLPPTRSLHFVDRLELVQSEILLNEDGSINDAALALDVHKGLCVGLALLPTERLHNLRIGLLGAGAGVLPTFLQRHLRGEVLMDAVDPSRAMLSAGQRFFHLIPSDRLSLHEAMGEAYVARQPDASLDWLVLDVEDGNAAPTELRAPPASFLTPAFMADASRVLTGDGSLAINVIFPKASGDADASLEMLRVLLSPHFASIYVLALPKNAVVFAAKRERTEAPTALVNDGSIGRPLAATIREQLAASTLRRLGE</sequence>
<evidence type="ECO:0000313" key="1">
    <source>
        <dbReference type="EMBL" id="EQC36932.1"/>
    </source>
</evidence>
<dbReference type="InterPro" id="IPR005358">
    <property type="entry name" value="Puta_zinc/iron-chelating_dom"/>
</dbReference>
<dbReference type="AlphaFoldDB" id="T0S278"/>
<dbReference type="PANTHER" id="PTHR35866:SF1">
    <property type="entry name" value="YKGJ FAMILY CYSTEINE CLUSTER PROTEIN"/>
    <property type="match status" value="1"/>
</dbReference>
<dbReference type="EMBL" id="JH767146">
    <property type="protein sequence ID" value="EQC36932.1"/>
    <property type="molecule type" value="Genomic_DNA"/>
</dbReference>
<dbReference type="PANTHER" id="PTHR35866">
    <property type="entry name" value="PUTATIVE-RELATED"/>
    <property type="match status" value="1"/>
</dbReference>
<dbReference type="RefSeq" id="XP_008609713.1">
    <property type="nucleotide sequence ID" value="XM_008611491.1"/>
</dbReference>
<dbReference type="eggNOG" id="KOG2352">
    <property type="taxonomic scope" value="Eukaryota"/>
</dbReference>
<dbReference type="Pfam" id="PF03692">
    <property type="entry name" value="CxxCxxCC"/>
    <property type="match status" value="1"/>
</dbReference>
<name>T0S278_SAPDV</name>
<dbReference type="InterPro" id="IPR029063">
    <property type="entry name" value="SAM-dependent_MTases_sf"/>
</dbReference>
<accession>T0S278</accession>
<organism evidence="1 2">
    <name type="scientific">Saprolegnia diclina (strain VS20)</name>
    <dbReference type="NCBI Taxonomy" id="1156394"/>
    <lineage>
        <taxon>Eukaryota</taxon>
        <taxon>Sar</taxon>
        <taxon>Stramenopiles</taxon>
        <taxon>Oomycota</taxon>
        <taxon>Saprolegniomycetes</taxon>
        <taxon>Saprolegniales</taxon>
        <taxon>Saprolegniaceae</taxon>
        <taxon>Saprolegnia</taxon>
    </lineage>
</organism>
<dbReference type="SUPFAM" id="SSF53335">
    <property type="entry name" value="S-adenosyl-L-methionine-dependent methyltransferases"/>
    <property type="match status" value="1"/>
</dbReference>
<gene>
    <name evidence="1" type="ORF">SDRG_05758</name>
</gene>
<dbReference type="OMA" id="MAINVIT"/>
<evidence type="ECO:0000313" key="2">
    <source>
        <dbReference type="Proteomes" id="UP000030762"/>
    </source>
</evidence>
<reference evidence="1 2" key="1">
    <citation type="submission" date="2012-04" db="EMBL/GenBank/DDBJ databases">
        <title>The Genome Sequence of Saprolegnia declina VS20.</title>
        <authorList>
            <consortium name="The Broad Institute Genome Sequencing Platform"/>
            <person name="Russ C."/>
            <person name="Nusbaum C."/>
            <person name="Tyler B."/>
            <person name="van West P."/>
            <person name="Dieguez-Uribeondo J."/>
            <person name="de Bruijn I."/>
            <person name="Tripathy S."/>
            <person name="Jiang R."/>
            <person name="Young S.K."/>
            <person name="Zeng Q."/>
            <person name="Gargeya S."/>
            <person name="Fitzgerald M."/>
            <person name="Haas B."/>
            <person name="Abouelleil A."/>
            <person name="Alvarado L."/>
            <person name="Arachchi H.M."/>
            <person name="Berlin A."/>
            <person name="Chapman S.B."/>
            <person name="Goldberg J."/>
            <person name="Griggs A."/>
            <person name="Gujja S."/>
            <person name="Hansen M."/>
            <person name="Howarth C."/>
            <person name="Imamovic A."/>
            <person name="Larimer J."/>
            <person name="McCowen C."/>
            <person name="Montmayeur A."/>
            <person name="Murphy C."/>
            <person name="Neiman D."/>
            <person name="Pearson M."/>
            <person name="Priest M."/>
            <person name="Roberts A."/>
            <person name="Saif S."/>
            <person name="Shea T."/>
            <person name="Sisk P."/>
            <person name="Sykes S."/>
            <person name="Wortman J."/>
            <person name="Nusbaum C."/>
            <person name="Birren B."/>
        </authorList>
    </citation>
    <scope>NUCLEOTIDE SEQUENCE [LARGE SCALE GENOMIC DNA]</scope>
    <source>
        <strain evidence="1 2">VS20</strain>
    </source>
</reference>
<dbReference type="Proteomes" id="UP000030762">
    <property type="component" value="Unassembled WGS sequence"/>
</dbReference>
<dbReference type="Gene3D" id="3.40.50.150">
    <property type="entry name" value="Vaccinia Virus protein VP39"/>
    <property type="match status" value="1"/>
</dbReference>
<proteinExistence type="predicted"/>
<dbReference type="VEuPathDB" id="FungiDB:SDRG_05758"/>
<keyword evidence="2" id="KW-1185">Reference proteome</keyword>
<dbReference type="GeneID" id="19946485"/>